<name>A0A1V9ZWX7_9STRA</name>
<keyword evidence="2 3" id="KW-0268">Exocytosis</keyword>
<dbReference type="PANTHER" id="PTHR14146">
    <property type="entry name" value="EXOCYST COMPLEX COMPONENT 4"/>
    <property type="match status" value="1"/>
</dbReference>
<dbReference type="EMBL" id="JNBS01001120">
    <property type="protein sequence ID" value="OQS02518.1"/>
    <property type="molecule type" value="Genomic_DNA"/>
</dbReference>
<feature type="domain" description="Exocyst complex component Sec8 N-terminal" evidence="4">
    <location>
        <begin position="36"/>
        <end position="137"/>
    </location>
</feature>
<evidence type="ECO:0000256" key="1">
    <source>
        <dbReference type="ARBA" id="ARBA00022448"/>
    </source>
</evidence>
<proteinExistence type="inferred from homology"/>
<dbReference type="InterPro" id="IPR007191">
    <property type="entry name" value="Sec8_exocyst_N"/>
</dbReference>
<dbReference type="GO" id="GO:0000145">
    <property type="term" value="C:exocyst"/>
    <property type="evidence" value="ECO:0007669"/>
    <property type="project" value="UniProtKB-UniRule"/>
</dbReference>
<sequence length="828" mass="93690">MKASEAIDRVFFGKGFSATKYMLRYIVAAGEDTRSEQLKTVSHYRDLADQEIASVVDANYTNFNASLGKFAGIANQLQGARRGLLEVEKRSMEGKSILTAKTKSLYDLLIQKHEAKKVIELIDDIEYIEKAPAKIHAALAKLKSMEAVEIYLRAFELVFSEKLVVFGAIGNMRNALMECKQTIEDYLVHSLETHLYLRDDFNKLKKSAVNTSVKLQLEQLDALSIPEIAQCILRLSREVEVCGALKNSLDIQFTNLLTRVSSFCQTATSNVVDKNMLTVKTKTSDFGNHPQTTMFHSYLSILLDVVYECLKRQANLSVCLQQGKKVSPYSFDEVVRKTFHVLEKWIIDYFGDSTPTKSTPLSLTSTEVPNGLFRFTSSEANVVKEVNNQQNHEVDGLICPPSIYYVPVVYEDMISFSTRVSSLSPGDVTFVDIFWKPFISRIWIPKLKSEAQDTMYSVPNVHALLLVAQQLFQMMDQMNEFGADLVSVLESTILKFVEDCAAIVRKICEGSLNQIEMSIGASEISQLCHQTQLYQTAKGKVPYQPLAKVTPAEVETKTPREELLAKESGLEAKFNDPSFWTRPNLVKSLLFDSSKISLLSYLSSCCDFVSLHLEEAMEELCDHRNIENLLTNLKSTSWRCSELADECLLFLRREVHLHCFYFLAQLSSDATMGDDAKISTHEAIVALQTNLLAMDEASFAPFLSIAKIALIFDGLDGLVCNYLCNLLSKLPKITKQGVEQIQCNILALQQVLTGLYYKYTTISRDFFHFQRAKRYYNLVLLSETELELYLMENRKAFPSELLRALWRIEVPTRILSKSSVNKLDSLLR</sequence>
<dbReference type="Pfam" id="PF04048">
    <property type="entry name" value="Sec8_N"/>
    <property type="match status" value="1"/>
</dbReference>
<dbReference type="GO" id="GO:0006904">
    <property type="term" value="P:vesicle docking involved in exocytosis"/>
    <property type="evidence" value="ECO:0007669"/>
    <property type="project" value="InterPro"/>
</dbReference>
<keyword evidence="6" id="KW-1185">Reference proteome</keyword>
<comment type="function">
    <text evidence="3">Component of the exocyst complex involved in the docking of exocytic vesicles with fusion sites on the plasma membrane.</text>
</comment>
<dbReference type="PANTHER" id="PTHR14146:SF0">
    <property type="entry name" value="EXOCYST COMPLEX COMPONENT 4"/>
    <property type="match status" value="1"/>
</dbReference>
<dbReference type="STRING" id="74557.A0A1V9ZWX7"/>
<dbReference type="AlphaFoldDB" id="A0A1V9ZWX7"/>
<keyword evidence="1 3" id="KW-0813">Transport</keyword>
<dbReference type="GO" id="GO:0006612">
    <property type="term" value="P:protein targeting to membrane"/>
    <property type="evidence" value="ECO:0007669"/>
    <property type="project" value="UniProtKB-UniRule"/>
</dbReference>
<dbReference type="GO" id="GO:0015031">
    <property type="term" value="P:protein transport"/>
    <property type="evidence" value="ECO:0007669"/>
    <property type="project" value="UniProtKB-KW"/>
</dbReference>
<protein>
    <recommendedName>
        <fullName evidence="3">Exocyst complex component Sec8</fullName>
    </recommendedName>
</protein>
<evidence type="ECO:0000259" key="4">
    <source>
        <dbReference type="Pfam" id="PF04048"/>
    </source>
</evidence>
<accession>A0A1V9ZWX7</accession>
<comment type="similarity">
    <text evidence="3">Belongs to the SEC8 family.</text>
</comment>
<comment type="caution">
    <text evidence="5">The sequence shown here is derived from an EMBL/GenBank/DDBJ whole genome shotgun (WGS) entry which is preliminary data.</text>
</comment>
<dbReference type="GO" id="GO:0006893">
    <property type="term" value="P:Golgi to plasma membrane transport"/>
    <property type="evidence" value="ECO:0007669"/>
    <property type="project" value="TreeGrafter"/>
</dbReference>
<evidence type="ECO:0000256" key="3">
    <source>
        <dbReference type="RuleBase" id="RU367079"/>
    </source>
</evidence>
<keyword evidence="3" id="KW-0653">Protein transport</keyword>
<gene>
    <name evidence="5" type="ORF">THRCLA_05118</name>
</gene>
<evidence type="ECO:0000256" key="2">
    <source>
        <dbReference type="ARBA" id="ARBA00022483"/>
    </source>
</evidence>
<dbReference type="OrthoDB" id="272977at2759"/>
<evidence type="ECO:0000313" key="5">
    <source>
        <dbReference type="EMBL" id="OQS02518.1"/>
    </source>
</evidence>
<dbReference type="GO" id="GO:0090522">
    <property type="term" value="P:vesicle tethering involved in exocytosis"/>
    <property type="evidence" value="ECO:0007669"/>
    <property type="project" value="UniProtKB-UniRule"/>
</dbReference>
<reference evidence="5 6" key="1">
    <citation type="journal article" date="2014" name="Genome Biol. Evol.">
        <title>The secreted proteins of Achlya hypogyna and Thraustotheca clavata identify the ancestral oomycete secretome and reveal gene acquisitions by horizontal gene transfer.</title>
        <authorList>
            <person name="Misner I."/>
            <person name="Blouin N."/>
            <person name="Leonard G."/>
            <person name="Richards T.A."/>
            <person name="Lane C.E."/>
        </authorList>
    </citation>
    <scope>NUCLEOTIDE SEQUENCE [LARGE SCALE GENOMIC DNA]</scope>
    <source>
        <strain evidence="5 6">ATCC 34112</strain>
    </source>
</reference>
<evidence type="ECO:0000313" key="6">
    <source>
        <dbReference type="Proteomes" id="UP000243217"/>
    </source>
</evidence>
<dbReference type="Proteomes" id="UP000243217">
    <property type="component" value="Unassembled WGS sequence"/>
</dbReference>
<organism evidence="5 6">
    <name type="scientific">Thraustotheca clavata</name>
    <dbReference type="NCBI Taxonomy" id="74557"/>
    <lineage>
        <taxon>Eukaryota</taxon>
        <taxon>Sar</taxon>
        <taxon>Stramenopiles</taxon>
        <taxon>Oomycota</taxon>
        <taxon>Saprolegniomycetes</taxon>
        <taxon>Saprolegniales</taxon>
        <taxon>Achlyaceae</taxon>
        <taxon>Thraustotheca</taxon>
    </lineage>
</organism>
<dbReference type="InterPro" id="IPR039682">
    <property type="entry name" value="Sec8/EXOC4"/>
</dbReference>